<sequence length="1912" mass="211784">MAEEQNNEPITPETSSHSWEHDIIEQTPRAGSLFWESRHTTLFGTNKVSDRESYYSGVKEVNFFVKAEERTIARQRDFERSRLEHATPAITEFLRPDVSKASLASMSDVSNKSVRSQLEGYVESQMSVTMNNLLLREMDEGDIGEWLASYKLQQRVEPSAILIQRTYRFHRFRRLIANMRYMRDGIRREYLHDMFLAWYGASIAVSHHRTTQLRPAFDALSAQAGHTRVVSELLRQKRREIIAQGWNAWSDFVRLQKDSRVAAEATDRWLGRRMLQRWHRYSRLKACRRKGLPHPIFPDNLANWTAFLRRMAPVYQVRDLERRQLGRVFPMKFFISYWHQYVRDMRAEHANETRALTMRRGHLLELHYGRLVLAVVNRRRFRQMVLPAFNSWRFYRQFQEARVTVASEATRFHRFSLLWGRWAVWRAYHSQRDTVAVAAAVRIRSHRAVALHAIHLLRGDTTLVTCRRALRGMSDFALMRGAFMTFVLAKQYSREHMLKKAVFQALQGNYGTATRTFAGVEPTSDVVARYHAAVYPLATSSRVMNTRLPEPDGVLQRTAASLRGLPRAVLEERMAHAWARWGPADVVAVVRAVIFLARRKRAYQRDGGPHKFGWADPSLSLRLEHIEPGEYDLTGMSYFHHPRPVINDAVYVNVGLKRRTMQARQLFLGMGVSDHQSYLALVARQRDFQRRLALAREACAKRDEARLLAYTVRQLGQNLAAKNHLFALDTGVGDHLAIEQTQPEPAAMVDPQAVLGVTASQHRRLRIDWDAVTAAAESYAAHGMDVQEAVSAAVLFVHKNEGPPPEPPCEDGDLDNLNTLIAHGHRVRQWSRASAEVKAVVAQSRVAAKRRKTRRGSKARRMSRDASPLKARVKSTEPLGITLETVLEEDPAPLLPQASSNSIVPSSYAASSAASEPDEWFTPRRSRFTMDRGAMAIVGAVRAGEGRERGLVDTMPPRLDASAIIGLHKSPSATSLGSSPSASKLSQSHSRPAAVQTPSHTPTASAATPTRLVAAARLAGLMDSDPAKAPAQDDGSPCRNTDSVVSFNLPSSDASDTDEMILPDSGGASEVVDSRPDSPTMVDATGMAMPVYKKVRRRGRRSGKVRRAMSVGFAIPRLEIADTSAPSSAGTKPPIGPARRSSVSGDVRVPTLTQPKARGQSRARSGSLSLEIDTGLLDDDMSPRRRTKTESYTSLASIDEMKVSVSRSGSFVPGPLSHRSNKSNRSGRSTARSSSSGSSFVRHQHEMARRQQFNQFFEKVKDNQMIEMQSRTMVIDWSGQDPRRSDSQTSSQMEMDMSYLSLLPKSMGGTMGGEDDEFSGEDTPVVYTPRGDWQVDREAAAGQTEDELWTDLDLDADSRDEVSSPCQFSSASGFTSKNQSGELRFVQDLTQSRSRPSESSTPFTVTPTDSGVASSDRLDTVEDSTPALPKERVRMDVRSIQRRHQEQAKSEAASKRRARPGSQPRAKSPNKIPMPVVLVGRPDAPPSAGPIRMSEPPSTLDSVRQTSPASSSASSDADVRFSDTSDSELDERGPRFSAKAGNVNLRHESAGSRCSSPGRALGDVPHLSKSIPRLWDAPTTPRAGSGPDHPTRRCRDLSPDKGSSTALAPMGPQPIPVAVELPVIKMTPRSGTTPRNTIAAVRHDNTPHESRARLPVYTPELPPELFNIDNDGLVVKSPRSPIEFDPQSHVPRVGGGPSRWTKPVSHSPVLLSFGTVRNNPPPRITPRVEPRALPCEKPARYTPRGRPSPSPAVPARSTESTALLVHPEPDPQPTIVVTGKSQSAGPVSPLRSRPPARARPQTVETVAMAAALILDEPLPEVISGRALGRTKIKELEKPAVSRTRTGAMSALAARPRKIPGQGALRPLYVIPPVDRAQSAMELGRTREELKPLLSAWISVGDDVEISGLLGRV</sequence>
<name>A0A8J6E0J6_9EUKA</name>
<feature type="compositionally biased region" description="Polar residues" evidence="1">
    <location>
        <begin position="1388"/>
        <end position="1413"/>
    </location>
</feature>
<feature type="region of interest" description="Disordered" evidence="1">
    <location>
        <begin position="845"/>
        <end position="872"/>
    </location>
</feature>
<feature type="compositionally biased region" description="Basic residues" evidence="1">
    <location>
        <begin position="847"/>
        <end position="861"/>
    </location>
</feature>
<feature type="region of interest" description="Disordered" evidence="1">
    <location>
        <begin position="970"/>
        <end position="1008"/>
    </location>
</feature>
<dbReference type="EMBL" id="JAHDYR010000012">
    <property type="protein sequence ID" value="KAG9395214.1"/>
    <property type="molecule type" value="Genomic_DNA"/>
</dbReference>
<feature type="region of interest" description="Disordered" evidence="1">
    <location>
        <begin position="1024"/>
        <end position="1044"/>
    </location>
</feature>
<feature type="compositionally biased region" description="Polar residues" evidence="1">
    <location>
        <begin position="1364"/>
        <end position="1381"/>
    </location>
</feature>
<organism evidence="2 3">
    <name type="scientific">Carpediemonas membranifera</name>
    <dbReference type="NCBI Taxonomy" id="201153"/>
    <lineage>
        <taxon>Eukaryota</taxon>
        <taxon>Metamonada</taxon>
        <taxon>Carpediemonas-like organisms</taxon>
        <taxon>Carpediemonas</taxon>
    </lineage>
</organism>
<dbReference type="Proteomes" id="UP000717585">
    <property type="component" value="Unassembled WGS sequence"/>
</dbReference>
<feature type="compositionally biased region" description="Low complexity" evidence="1">
    <location>
        <begin position="1223"/>
        <end position="1239"/>
    </location>
</feature>
<feature type="compositionally biased region" description="Low complexity" evidence="1">
    <location>
        <begin position="1788"/>
        <end position="1800"/>
    </location>
</feature>
<feature type="region of interest" description="Disordered" evidence="1">
    <location>
        <begin position="1358"/>
        <end position="1613"/>
    </location>
</feature>
<evidence type="ECO:0000313" key="2">
    <source>
        <dbReference type="EMBL" id="KAG9395214.1"/>
    </source>
</evidence>
<evidence type="ECO:0000313" key="3">
    <source>
        <dbReference type="Proteomes" id="UP000717585"/>
    </source>
</evidence>
<reference evidence="2" key="1">
    <citation type="submission" date="2021-05" db="EMBL/GenBank/DDBJ databases">
        <title>A free-living protist that lacks canonical eukaryotic 1 DNA replication and segregation systems.</title>
        <authorList>
            <person name="Salas-Leiva D.E."/>
            <person name="Tromer E.C."/>
            <person name="Curtis B.A."/>
            <person name="Jerlstrom-Hultqvist J."/>
            <person name="Kolisko M."/>
            <person name="Yi Z."/>
            <person name="Salas-Leiva J.S."/>
            <person name="Gallot-Lavallee L."/>
            <person name="Kops G.J.P.L."/>
            <person name="Archibald J.M."/>
            <person name="Simpson A.G.B."/>
            <person name="Roger A.J."/>
        </authorList>
    </citation>
    <scope>NUCLEOTIDE SEQUENCE</scope>
    <source>
        <strain evidence="2">BICM</strain>
    </source>
</reference>
<feature type="compositionally biased region" description="Polar residues" evidence="1">
    <location>
        <begin position="7"/>
        <end position="17"/>
    </location>
</feature>
<feature type="compositionally biased region" description="Basic and acidic residues" evidence="1">
    <location>
        <begin position="1589"/>
        <end position="1599"/>
    </location>
</feature>
<keyword evidence="3" id="KW-1185">Reference proteome</keyword>
<feature type="compositionally biased region" description="Low complexity" evidence="1">
    <location>
        <begin position="997"/>
        <end position="1008"/>
    </location>
</feature>
<accession>A0A8J6E0J6</accession>
<feature type="region of interest" description="Disordered" evidence="1">
    <location>
        <begin position="1"/>
        <end position="20"/>
    </location>
</feature>
<evidence type="ECO:0000256" key="1">
    <source>
        <dbReference type="SAM" id="MobiDB-lite"/>
    </source>
</evidence>
<feature type="region of interest" description="Disordered" evidence="1">
    <location>
        <begin position="1680"/>
        <end position="1800"/>
    </location>
</feature>
<feature type="compositionally biased region" description="Low complexity" evidence="1">
    <location>
        <begin position="1507"/>
        <end position="1516"/>
    </location>
</feature>
<feature type="compositionally biased region" description="Low complexity" evidence="1">
    <location>
        <begin position="970"/>
        <end position="990"/>
    </location>
</feature>
<feature type="compositionally biased region" description="Polar residues" evidence="1">
    <location>
        <begin position="1496"/>
        <end position="1506"/>
    </location>
</feature>
<protein>
    <submittedName>
        <fullName evidence="2">Uncharacterized protein</fullName>
    </submittedName>
</protein>
<comment type="caution">
    <text evidence="2">The sequence shown here is derived from an EMBL/GenBank/DDBJ whole genome shotgun (WGS) entry which is preliminary data.</text>
</comment>
<feature type="compositionally biased region" description="Basic and acidic residues" evidence="1">
    <location>
        <begin position="1429"/>
        <end position="1454"/>
    </location>
</feature>
<gene>
    <name evidence="2" type="ORF">J8273_0434</name>
</gene>
<proteinExistence type="predicted"/>
<feature type="region of interest" description="Disordered" evidence="1">
    <location>
        <begin position="1124"/>
        <end position="1243"/>
    </location>
</feature>